<sequence>MKKIILLLSALALYQYWDNINAWLQPEQAARPSEVVLYATQWCGYCAKTREQLANDGVAYREVDIEKDANGNATYKALGGRGVPLIDINGTLIHGYNPRAMRAAY</sequence>
<dbReference type="PROSITE" id="PS51354">
    <property type="entry name" value="GLUTAREDOXIN_2"/>
    <property type="match status" value="1"/>
</dbReference>
<gene>
    <name evidence="2" type="ORF">SOP97_04720</name>
</gene>
<dbReference type="InterPro" id="IPR002109">
    <property type="entry name" value="Glutaredoxin"/>
</dbReference>
<keyword evidence="3" id="KW-1185">Reference proteome</keyword>
<dbReference type="PANTHER" id="PTHR34386:SF1">
    <property type="entry name" value="GLUTAREDOXIN-LIKE PROTEIN NRDH"/>
    <property type="match status" value="1"/>
</dbReference>
<comment type="caution">
    <text evidence="2">The sequence shown here is derived from an EMBL/GenBank/DDBJ whole genome shotgun (WGS) entry which is preliminary data.</text>
</comment>
<name>A0ABU5P6K1_9PSED</name>
<feature type="domain" description="Glutaredoxin" evidence="1">
    <location>
        <begin position="35"/>
        <end position="93"/>
    </location>
</feature>
<evidence type="ECO:0000259" key="1">
    <source>
        <dbReference type="Pfam" id="PF00462"/>
    </source>
</evidence>
<dbReference type="Proteomes" id="UP001292571">
    <property type="component" value="Unassembled WGS sequence"/>
</dbReference>
<dbReference type="EMBL" id="JAYEET010000012">
    <property type="protein sequence ID" value="MEA1605123.1"/>
    <property type="molecule type" value="Genomic_DNA"/>
</dbReference>
<dbReference type="Gene3D" id="3.40.30.10">
    <property type="entry name" value="Glutaredoxin"/>
    <property type="match status" value="1"/>
</dbReference>
<protein>
    <submittedName>
        <fullName evidence="2">Glutaredoxin family protein</fullName>
    </submittedName>
</protein>
<proteinExistence type="predicted"/>
<dbReference type="SUPFAM" id="SSF52833">
    <property type="entry name" value="Thioredoxin-like"/>
    <property type="match status" value="1"/>
</dbReference>
<dbReference type="PANTHER" id="PTHR34386">
    <property type="entry name" value="GLUTAREDOXIN"/>
    <property type="match status" value="1"/>
</dbReference>
<dbReference type="RefSeq" id="WP_322948397.1">
    <property type="nucleotide sequence ID" value="NZ_JAYEET010000012.1"/>
</dbReference>
<reference evidence="2 3" key="1">
    <citation type="submission" date="2023-12" db="EMBL/GenBank/DDBJ databases">
        <title>Pseudomonas sp. T5W1.</title>
        <authorList>
            <person name="Maltman C."/>
        </authorList>
    </citation>
    <scope>NUCLEOTIDE SEQUENCE [LARGE SCALE GENOMIC DNA]</scope>
    <source>
        <strain evidence="2 3">T5W1</strain>
    </source>
</reference>
<evidence type="ECO:0000313" key="2">
    <source>
        <dbReference type="EMBL" id="MEA1605123.1"/>
    </source>
</evidence>
<organism evidence="2 3">
    <name type="scientific">Pseudomonas spirodelae</name>
    <dbReference type="NCBI Taxonomy" id="3101751"/>
    <lineage>
        <taxon>Bacteria</taxon>
        <taxon>Pseudomonadati</taxon>
        <taxon>Pseudomonadota</taxon>
        <taxon>Gammaproteobacteria</taxon>
        <taxon>Pseudomonadales</taxon>
        <taxon>Pseudomonadaceae</taxon>
        <taxon>Pseudomonas</taxon>
    </lineage>
</organism>
<dbReference type="InterPro" id="IPR051548">
    <property type="entry name" value="Grx-like_ET"/>
</dbReference>
<dbReference type="CDD" id="cd02976">
    <property type="entry name" value="NrdH"/>
    <property type="match status" value="1"/>
</dbReference>
<evidence type="ECO:0000313" key="3">
    <source>
        <dbReference type="Proteomes" id="UP001292571"/>
    </source>
</evidence>
<dbReference type="InterPro" id="IPR036249">
    <property type="entry name" value="Thioredoxin-like_sf"/>
</dbReference>
<dbReference type="Pfam" id="PF00462">
    <property type="entry name" value="Glutaredoxin"/>
    <property type="match status" value="1"/>
</dbReference>
<accession>A0ABU5P6K1</accession>